<comment type="caution">
    <text evidence="2">The sequence shown here is derived from an EMBL/GenBank/DDBJ whole genome shotgun (WGS) entry which is preliminary data.</text>
</comment>
<gene>
    <name evidence="2" type="ORF">R1sor_005019</name>
</gene>
<evidence type="ECO:0000256" key="1">
    <source>
        <dbReference type="SAM" id="MobiDB-lite"/>
    </source>
</evidence>
<organism evidence="2 3">
    <name type="scientific">Riccia sorocarpa</name>
    <dbReference type="NCBI Taxonomy" id="122646"/>
    <lineage>
        <taxon>Eukaryota</taxon>
        <taxon>Viridiplantae</taxon>
        <taxon>Streptophyta</taxon>
        <taxon>Embryophyta</taxon>
        <taxon>Marchantiophyta</taxon>
        <taxon>Marchantiopsida</taxon>
        <taxon>Marchantiidae</taxon>
        <taxon>Marchantiales</taxon>
        <taxon>Ricciaceae</taxon>
        <taxon>Riccia</taxon>
    </lineage>
</organism>
<dbReference type="Proteomes" id="UP001633002">
    <property type="component" value="Unassembled WGS sequence"/>
</dbReference>
<accession>A0ABD3HIA9</accession>
<evidence type="ECO:0000313" key="2">
    <source>
        <dbReference type="EMBL" id="KAL3691368.1"/>
    </source>
</evidence>
<keyword evidence="3" id="KW-1185">Reference proteome</keyword>
<proteinExistence type="predicted"/>
<dbReference type="AlphaFoldDB" id="A0ABD3HIA9"/>
<feature type="region of interest" description="Disordered" evidence="1">
    <location>
        <begin position="164"/>
        <end position="246"/>
    </location>
</feature>
<feature type="compositionally biased region" description="Basic and acidic residues" evidence="1">
    <location>
        <begin position="171"/>
        <end position="180"/>
    </location>
</feature>
<evidence type="ECO:0000313" key="3">
    <source>
        <dbReference type="Proteomes" id="UP001633002"/>
    </source>
</evidence>
<name>A0ABD3HIA9_9MARC</name>
<sequence>MSISTVKPFSAADIFRNVTVKKSKAKWFIREGLHVFGARSIFLQSSKKDPVNTGFVVHIGQEKDLVDVLVQTDKELVCYELLLKNIQIRECSIPLQKVLGHELNVDALGEHLVQDPKWKFVERDSVKLALRLGILKPPQGSKAQDMLPHNKEWESYKAREEARLKAQVSAQRDDLPKDDVEMQPASKIVSPEVDRAKKKRNDGSSQRDFVFSIPKAPPGTRRPRSSAPSSNHATNSERSDSQGVPKYVVPENTLAEETESEGEEPFPVTQTPKVQPLSALKEVELNRDEKNQIRRVAITWCLVDQSVLRILIEQFHVPSCDSNSENWGSYQIRACSRSFVSDLKKHMQSNAYAHCHNFILLVDPRDCKDKASWVFPPPSKWCFYVIGGNHGALARMELLPQYPGIYTHYRHCNCIVYAGLSKTEASLFAHDDNFDAEVRRKYTFHQRVEYFHRQFMEAKQTGEPIAALRKRLALETVNISEEDSKTALSTLEGTFQVAFRTGSSGLPDLEPAHQSHRVLNSNWPWEGVCKLCVLVK</sequence>
<protein>
    <submittedName>
        <fullName evidence="2">Uncharacterized protein</fullName>
    </submittedName>
</protein>
<dbReference type="EMBL" id="JBJQOH010000003">
    <property type="protein sequence ID" value="KAL3691368.1"/>
    <property type="molecule type" value="Genomic_DNA"/>
</dbReference>
<reference evidence="2 3" key="1">
    <citation type="submission" date="2024-09" db="EMBL/GenBank/DDBJ databases">
        <title>Chromosome-scale assembly of Riccia sorocarpa.</title>
        <authorList>
            <person name="Paukszto L."/>
        </authorList>
    </citation>
    <scope>NUCLEOTIDE SEQUENCE [LARGE SCALE GENOMIC DNA]</scope>
    <source>
        <strain evidence="2">LP-2024</strain>
        <tissue evidence="2">Aerial parts of the thallus</tissue>
    </source>
</reference>